<reference evidence="5 6" key="1">
    <citation type="submission" date="2018-09" db="EMBL/GenBank/DDBJ databases">
        <title>Comparative genomics of Leucobacter spp.</title>
        <authorList>
            <person name="Reis A.C."/>
            <person name="Kolvenbach B.A."/>
            <person name="Corvini P.F.X."/>
            <person name="Nunes O.C."/>
        </authorList>
    </citation>
    <scope>NUCLEOTIDE SEQUENCE [LARGE SCALE GENOMIC DNA]</scope>
    <source>
        <strain evidence="5 6">TAN 31504</strain>
    </source>
</reference>
<sequence length="266" mass="28859">MIEPPAFRPHTVLAERDRLPRAVLAIATSYPPSYTLDWHEHRRAQLLYGATGTMIVETAAGRWTVPSERAVVIPPGVSHRVQFLGVRTHSLYLEPAAVPWWPESCAVVDVSPLLRELLGAAVHMAPEYAAGGRDAALAALLLHELAALSTLPFHVELPRDPALAALCRAYLATPDARVSNADWARASARSERALSRSFSADTGHSPAAWRLRARLLSALPRLREANVTTVAHELGYATPAAFTAAFSREFGSPPSAYAGRSLSPRR</sequence>
<dbReference type="SUPFAM" id="SSF46689">
    <property type="entry name" value="Homeodomain-like"/>
    <property type="match status" value="1"/>
</dbReference>
<dbReference type="Gene3D" id="1.10.10.60">
    <property type="entry name" value="Homeodomain-like"/>
    <property type="match status" value="1"/>
</dbReference>
<dbReference type="InterPro" id="IPR009057">
    <property type="entry name" value="Homeodomain-like_sf"/>
</dbReference>
<keyword evidence="3" id="KW-0804">Transcription</keyword>
<dbReference type="Pfam" id="PF12833">
    <property type="entry name" value="HTH_18"/>
    <property type="match status" value="1"/>
</dbReference>
<dbReference type="InterPro" id="IPR011051">
    <property type="entry name" value="RmlC_Cupin_sf"/>
</dbReference>
<keyword evidence="6" id="KW-1185">Reference proteome</keyword>
<gene>
    <name evidence="5" type="ORF">D3230_09115</name>
</gene>
<dbReference type="Pfam" id="PF02311">
    <property type="entry name" value="AraC_binding"/>
    <property type="match status" value="1"/>
</dbReference>
<evidence type="ECO:0000313" key="6">
    <source>
        <dbReference type="Proteomes" id="UP001645859"/>
    </source>
</evidence>
<evidence type="ECO:0000256" key="3">
    <source>
        <dbReference type="ARBA" id="ARBA00023163"/>
    </source>
</evidence>
<evidence type="ECO:0000259" key="4">
    <source>
        <dbReference type="PROSITE" id="PS01124"/>
    </source>
</evidence>
<dbReference type="Proteomes" id="UP001645859">
    <property type="component" value="Unassembled WGS sequence"/>
</dbReference>
<evidence type="ECO:0000256" key="2">
    <source>
        <dbReference type="ARBA" id="ARBA00023125"/>
    </source>
</evidence>
<dbReference type="InterPro" id="IPR018060">
    <property type="entry name" value="HTH_AraC"/>
</dbReference>
<proteinExistence type="predicted"/>
<name>A0ABS1SFX2_9MICO</name>
<dbReference type="InterPro" id="IPR003313">
    <property type="entry name" value="AraC-bd"/>
</dbReference>
<accession>A0ABS1SFX2</accession>
<dbReference type="RefSeq" id="WP_202344705.1">
    <property type="nucleotide sequence ID" value="NZ_BAAAPI010000006.1"/>
</dbReference>
<dbReference type="Gene3D" id="2.60.120.10">
    <property type="entry name" value="Jelly Rolls"/>
    <property type="match status" value="1"/>
</dbReference>
<dbReference type="InterPro" id="IPR018062">
    <property type="entry name" value="HTH_AraC-typ_CS"/>
</dbReference>
<keyword evidence="2" id="KW-0238">DNA-binding</keyword>
<evidence type="ECO:0000256" key="1">
    <source>
        <dbReference type="ARBA" id="ARBA00023015"/>
    </source>
</evidence>
<dbReference type="InterPro" id="IPR014710">
    <property type="entry name" value="RmlC-like_jellyroll"/>
</dbReference>
<dbReference type="CDD" id="cd06124">
    <property type="entry name" value="cupin_NimR-like_N"/>
    <property type="match status" value="1"/>
</dbReference>
<protein>
    <submittedName>
        <fullName evidence="5">AraC family transcriptional regulator</fullName>
    </submittedName>
</protein>
<dbReference type="SUPFAM" id="SSF51182">
    <property type="entry name" value="RmlC-like cupins"/>
    <property type="match status" value="1"/>
</dbReference>
<dbReference type="SMART" id="SM00342">
    <property type="entry name" value="HTH_ARAC"/>
    <property type="match status" value="1"/>
</dbReference>
<comment type="caution">
    <text evidence="5">The sequence shown here is derived from an EMBL/GenBank/DDBJ whole genome shotgun (WGS) entry which is preliminary data.</text>
</comment>
<feature type="domain" description="HTH araC/xylS-type" evidence="4">
    <location>
        <begin position="161"/>
        <end position="260"/>
    </location>
</feature>
<dbReference type="PANTHER" id="PTHR11019">
    <property type="entry name" value="HTH-TYPE TRANSCRIPTIONAL REGULATOR NIMR"/>
    <property type="match status" value="1"/>
</dbReference>
<dbReference type="EMBL" id="QYAC01000004">
    <property type="protein sequence ID" value="MBL3679444.1"/>
    <property type="molecule type" value="Genomic_DNA"/>
</dbReference>
<keyword evidence="1" id="KW-0805">Transcription regulation</keyword>
<dbReference type="PROSITE" id="PS01124">
    <property type="entry name" value="HTH_ARAC_FAMILY_2"/>
    <property type="match status" value="1"/>
</dbReference>
<dbReference type="PROSITE" id="PS00041">
    <property type="entry name" value="HTH_ARAC_FAMILY_1"/>
    <property type="match status" value="1"/>
</dbReference>
<evidence type="ECO:0000313" key="5">
    <source>
        <dbReference type="EMBL" id="MBL3679444.1"/>
    </source>
</evidence>
<organism evidence="5 6">
    <name type="scientific">Leucobacter chromiireducens subsp. solipictus</name>
    <dbReference type="NCBI Taxonomy" id="398235"/>
    <lineage>
        <taxon>Bacteria</taxon>
        <taxon>Bacillati</taxon>
        <taxon>Actinomycetota</taxon>
        <taxon>Actinomycetes</taxon>
        <taxon>Micrococcales</taxon>
        <taxon>Microbacteriaceae</taxon>
        <taxon>Leucobacter</taxon>
    </lineage>
</organism>
<dbReference type="PANTHER" id="PTHR11019:SF159">
    <property type="entry name" value="TRANSCRIPTIONAL REGULATOR-RELATED"/>
    <property type="match status" value="1"/>
</dbReference>